<keyword evidence="1" id="KW-1133">Transmembrane helix</keyword>
<protein>
    <submittedName>
        <fullName evidence="2">Uncharacterized protein</fullName>
    </submittedName>
</protein>
<feature type="transmembrane region" description="Helical" evidence="1">
    <location>
        <begin position="32"/>
        <end position="52"/>
    </location>
</feature>
<dbReference type="Proteomes" id="UP001219525">
    <property type="component" value="Unassembled WGS sequence"/>
</dbReference>
<reference evidence="2" key="1">
    <citation type="submission" date="2023-03" db="EMBL/GenBank/DDBJ databases">
        <title>Massive genome expansion in bonnet fungi (Mycena s.s.) driven by repeated elements and novel gene families across ecological guilds.</title>
        <authorList>
            <consortium name="Lawrence Berkeley National Laboratory"/>
            <person name="Harder C.B."/>
            <person name="Miyauchi S."/>
            <person name="Viragh M."/>
            <person name="Kuo A."/>
            <person name="Thoen E."/>
            <person name="Andreopoulos B."/>
            <person name="Lu D."/>
            <person name="Skrede I."/>
            <person name="Drula E."/>
            <person name="Henrissat B."/>
            <person name="Morin E."/>
            <person name="Kohler A."/>
            <person name="Barry K."/>
            <person name="LaButti K."/>
            <person name="Morin E."/>
            <person name="Salamov A."/>
            <person name="Lipzen A."/>
            <person name="Mereny Z."/>
            <person name="Hegedus B."/>
            <person name="Baldrian P."/>
            <person name="Stursova M."/>
            <person name="Weitz H."/>
            <person name="Taylor A."/>
            <person name="Grigoriev I.V."/>
            <person name="Nagy L.G."/>
            <person name="Martin F."/>
            <person name="Kauserud H."/>
        </authorList>
    </citation>
    <scope>NUCLEOTIDE SEQUENCE</scope>
    <source>
        <strain evidence="2">9144</strain>
    </source>
</reference>
<keyword evidence="1" id="KW-0812">Transmembrane</keyword>
<keyword evidence="3" id="KW-1185">Reference proteome</keyword>
<organism evidence="2 3">
    <name type="scientific">Mycena pura</name>
    <dbReference type="NCBI Taxonomy" id="153505"/>
    <lineage>
        <taxon>Eukaryota</taxon>
        <taxon>Fungi</taxon>
        <taxon>Dikarya</taxon>
        <taxon>Basidiomycota</taxon>
        <taxon>Agaricomycotina</taxon>
        <taxon>Agaricomycetes</taxon>
        <taxon>Agaricomycetidae</taxon>
        <taxon>Agaricales</taxon>
        <taxon>Marasmiineae</taxon>
        <taxon>Mycenaceae</taxon>
        <taxon>Mycena</taxon>
    </lineage>
</organism>
<proteinExistence type="predicted"/>
<evidence type="ECO:0000313" key="3">
    <source>
        <dbReference type="Proteomes" id="UP001219525"/>
    </source>
</evidence>
<sequence length="116" mass="12422">MKTLAGLVPHGPGLVNRTVVHTFQMLSGEPTLVLVTIYISPIYGVIYGRACVPAPRARSVRGLSDNLRREARLHPRAGRADHHRVGAGVNGAATLLGGVGLFGARIRAESPRRVRN</sequence>
<evidence type="ECO:0000313" key="2">
    <source>
        <dbReference type="EMBL" id="KAJ7220869.1"/>
    </source>
</evidence>
<evidence type="ECO:0000256" key="1">
    <source>
        <dbReference type="SAM" id="Phobius"/>
    </source>
</evidence>
<keyword evidence="1" id="KW-0472">Membrane</keyword>
<comment type="caution">
    <text evidence="2">The sequence shown here is derived from an EMBL/GenBank/DDBJ whole genome shotgun (WGS) entry which is preliminary data.</text>
</comment>
<gene>
    <name evidence="2" type="ORF">GGX14DRAFT_559653</name>
</gene>
<accession>A0AAD6VUW8</accession>
<name>A0AAD6VUW8_9AGAR</name>
<dbReference type="AlphaFoldDB" id="A0AAD6VUW8"/>
<dbReference type="EMBL" id="JARJCW010000009">
    <property type="protein sequence ID" value="KAJ7220869.1"/>
    <property type="molecule type" value="Genomic_DNA"/>
</dbReference>